<feature type="compositionally biased region" description="Polar residues" evidence="4">
    <location>
        <begin position="619"/>
        <end position="628"/>
    </location>
</feature>
<feature type="region of interest" description="Disordered" evidence="4">
    <location>
        <begin position="991"/>
        <end position="1011"/>
    </location>
</feature>
<evidence type="ECO:0000259" key="6">
    <source>
        <dbReference type="PROSITE" id="PS51319"/>
    </source>
</evidence>
<protein>
    <recommendedName>
        <fullName evidence="9">BAH domain-containing protein</fullName>
    </recommendedName>
</protein>
<dbReference type="Proteomes" id="UP000298416">
    <property type="component" value="Unassembled WGS sequence"/>
</dbReference>
<feature type="region of interest" description="Disordered" evidence="4">
    <location>
        <begin position="408"/>
        <end position="644"/>
    </location>
</feature>
<feature type="domain" description="BAH" evidence="5">
    <location>
        <begin position="41"/>
        <end position="156"/>
    </location>
</feature>
<dbReference type="PROSITE" id="PS51319">
    <property type="entry name" value="TFIIS_N"/>
    <property type="match status" value="1"/>
</dbReference>
<dbReference type="SMART" id="SM00439">
    <property type="entry name" value="BAH"/>
    <property type="match status" value="1"/>
</dbReference>
<feature type="compositionally biased region" description="Polar residues" evidence="4">
    <location>
        <begin position="451"/>
        <end position="474"/>
    </location>
</feature>
<name>A0A8X8XG50_SALSN</name>
<dbReference type="SMART" id="SM00509">
    <property type="entry name" value="TFS2N"/>
    <property type="match status" value="1"/>
</dbReference>
<evidence type="ECO:0000313" key="7">
    <source>
        <dbReference type="EMBL" id="KAG6412219.1"/>
    </source>
</evidence>
<keyword evidence="2 3" id="KW-0539">Nucleus</keyword>
<evidence type="ECO:0008006" key="9">
    <source>
        <dbReference type="Google" id="ProtNLM"/>
    </source>
</evidence>
<dbReference type="Gene3D" id="2.30.30.490">
    <property type="match status" value="1"/>
</dbReference>
<dbReference type="InterPro" id="IPR035441">
    <property type="entry name" value="TFIIS/LEDGF_dom_sf"/>
</dbReference>
<reference evidence="7" key="1">
    <citation type="submission" date="2018-01" db="EMBL/GenBank/DDBJ databases">
        <authorList>
            <person name="Mao J.F."/>
        </authorList>
    </citation>
    <scope>NUCLEOTIDE SEQUENCE</scope>
    <source>
        <strain evidence="7">Huo1</strain>
        <tissue evidence="7">Leaf</tissue>
    </source>
</reference>
<feature type="compositionally biased region" description="Polar residues" evidence="4">
    <location>
        <begin position="581"/>
        <end position="594"/>
    </location>
</feature>
<feature type="compositionally biased region" description="Polar residues" evidence="4">
    <location>
        <begin position="518"/>
        <end position="531"/>
    </location>
</feature>
<evidence type="ECO:0000256" key="4">
    <source>
        <dbReference type="SAM" id="MobiDB-lite"/>
    </source>
</evidence>
<feature type="compositionally biased region" description="Basic and acidic residues" evidence="4">
    <location>
        <begin position="700"/>
        <end position="716"/>
    </location>
</feature>
<organism evidence="7">
    <name type="scientific">Salvia splendens</name>
    <name type="common">Scarlet sage</name>
    <dbReference type="NCBI Taxonomy" id="180675"/>
    <lineage>
        <taxon>Eukaryota</taxon>
        <taxon>Viridiplantae</taxon>
        <taxon>Streptophyta</taxon>
        <taxon>Embryophyta</taxon>
        <taxon>Tracheophyta</taxon>
        <taxon>Spermatophyta</taxon>
        <taxon>Magnoliopsida</taxon>
        <taxon>eudicotyledons</taxon>
        <taxon>Gunneridae</taxon>
        <taxon>Pentapetalae</taxon>
        <taxon>asterids</taxon>
        <taxon>lamiids</taxon>
        <taxon>Lamiales</taxon>
        <taxon>Lamiaceae</taxon>
        <taxon>Nepetoideae</taxon>
        <taxon>Mentheae</taxon>
        <taxon>Salviinae</taxon>
        <taxon>Salvia</taxon>
        <taxon>Salvia subgen. Calosphace</taxon>
        <taxon>core Calosphace</taxon>
    </lineage>
</organism>
<feature type="region of interest" description="Disordered" evidence="4">
    <location>
        <begin position="839"/>
        <end position="912"/>
    </location>
</feature>
<feature type="compositionally biased region" description="Low complexity" evidence="4">
    <location>
        <begin position="538"/>
        <end position="554"/>
    </location>
</feature>
<dbReference type="InterPro" id="IPR003617">
    <property type="entry name" value="TFIIS/CRSP70_N_sub"/>
</dbReference>
<feature type="compositionally biased region" description="Basic and acidic residues" evidence="4">
    <location>
        <begin position="789"/>
        <end position="802"/>
    </location>
</feature>
<dbReference type="EMBL" id="PNBA02000009">
    <property type="protein sequence ID" value="KAG6412219.1"/>
    <property type="molecule type" value="Genomic_DNA"/>
</dbReference>
<evidence type="ECO:0000256" key="1">
    <source>
        <dbReference type="ARBA" id="ARBA00004123"/>
    </source>
</evidence>
<dbReference type="GO" id="GO:0003682">
    <property type="term" value="F:chromatin binding"/>
    <property type="evidence" value="ECO:0007669"/>
    <property type="project" value="InterPro"/>
</dbReference>
<feature type="region of interest" description="Disordered" evidence="4">
    <location>
        <begin position="180"/>
        <end position="254"/>
    </location>
</feature>
<feature type="compositionally biased region" description="Basic and acidic residues" evidence="4">
    <location>
        <begin position="226"/>
        <end position="254"/>
    </location>
</feature>
<comment type="subcellular location">
    <subcellularLocation>
        <location evidence="1 3">Nucleus</location>
    </subcellularLocation>
</comment>
<dbReference type="CDD" id="cd00183">
    <property type="entry name" value="TFIIS_I"/>
    <property type="match status" value="1"/>
</dbReference>
<dbReference type="PANTHER" id="PTHR46548:SF1">
    <property type="entry name" value="BAH AND TFIIS DOMAIN-CONTAINING PROTEIN-RELATED"/>
    <property type="match status" value="1"/>
</dbReference>
<dbReference type="Pfam" id="PF01426">
    <property type="entry name" value="BAH"/>
    <property type="match status" value="1"/>
</dbReference>
<reference evidence="7" key="2">
    <citation type="submission" date="2020-08" db="EMBL/GenBank/DDBJ databases">
        <title>Plant Genome Project.</title>
        <authorList>
            <person name="Zhang R.-G."/>
        </authorList>
    </citation>
    <scope>NUCLEOTIDE SEQUENCE</scope>
    <source>
        <strain evidence="7">Huo1</strain>
        <tissue evidence="7">Leaf</tissue>
    </source>
</reference>
<dbReference type="GO" id="GO:0005634">
    <property type="term" value="C:nucleus"/>
    <property type="evidence" value="ECO:0007669"/>
    <property type="project" value="UniProtKB-SubCell"/>
</dbReference>
<comment type="caution">
    <text evidence="7">The sequence shown here is derived from an EMBL/GenBank/DDBJ whole genome shotgun (WGS) entry which is preliminary data.</text>
</comment>
<dbReference type="PANTHER" id="PTHR46548">
    <property type="entry name" value="BAH AND TFIIS DOMAIN-CONTAINING PROTEIN-RELATED"/>
    <property type="match status" value="1"/>
</dbReference>
<feature type="compositionally biased region" description="Polar residues" evidence="4">
    <location>
        <begin position="883"/>
        <end position="892"/>
    </location>
</feature>
<feature type="compositionally biased region" description="Polar residues" evidence="4">
    <location>
        <begin position="1494"/>
        <end position="1506"/>
    </location>
</feature>
<evidence type="ECO:0000256" key="2">
    <source>
        <dbReference type="ARBA" id="ARBA00023242"/>
    </source>
</evidence>
<feature type="region of interest" description="Disordered" evidence="4">
    <location>
        <begin position="700"/>
        <end position="725"/>
    </location>
</feature>
<dbReference type="Gene3D" id="1.20.930.10">
    <property type="entry name" value="Conserved domain common to transcription factors TFIIS, elongin A, CRSP70"/>
    <property type="match status" value="1"/>
</dbReference>
<sequence>MHGRFRREGEGSCRSLQRSISWHMHPTVIAADSNSFFKDGRKINVGDCALFKPPQDSPPFIGLIRRLTLSKDNNLRIGVNWLYRPAELTLEKGPLLDGAPNEIFYSFHKDETLAASLLHPCKVAFLPRGAELPTGTSSFVCRRVYDIENKCLWWLTDQDYFNEHQEEVNQLLDKTKTEMHGTLLPGGRSPKQANGLTSASQLKPSSENAQNSGTSFPSQTKGKKRERGDHSTDPIKRERFLKTDDSGSSPHKIENNVKSDIAKISDKGGVVDFEGVEKLLQLMQHRVEKKLDLISRSMLTGVVAATEKIECLSRFVQLKGLSVFDEWLQEIHKGKVGGGNNSKDADESIEEFLLVLLRALDKLPVNLPALQTCNIGRSVNHLRSHKNVEIQRKARSLVDTWKKRVQAEMTNNDAETGSAQGGPVWSSKSRLPEASHAGSRTLSGSDVAVKNSITQHSASKTTSVKSSHGENNTKSASSSPGPVKPSSPPASVKESQPGTSAGGSDTPEAPLTREDRSSSSNQSHIYSPSISTKEEGKSSAAVSASASKISSSSSRNRKGGCFPGVSGVQKDSSSSRSLSSIRNCTSDKVSQSGMATERVSDGPLLEAGNPKLIVKIPNWSRSPSQGVSGVSPEDPSALSSQSSQPVLLDKLDQFDNNSRTKSDALRCKASPDTNVESCRVNDMKGLVTGSGSAAVLLEEEKSMSTEDSRQSAEGTKRNQLKCGKSHETSFSPMNALIESCAHSSLSPEDDVGMNLLASVAAGEMSRTELISPTGSTERSTPATGVCVSDDAKSKSSPEDQIRGTESQQLCDDGEGGLKKQVFLNGSCLEDGLHVPKQAPFSPDVDCRPSHTSADMAAGEKNKPYDNTSTDSRSTADHKWELSKSLTQLTGANHKTGDGEVNEEYQEEKTPTSDSCIDNIVDCKKNGTNVAGSEYKSGDDPSDTAKGIIIAKDASLNQLCNIECKSDVKDGLMVGANSMKKITATVVKSELKDRVSDEKPQQTSSQPILSEDGDEMKVREIDEKNIRAYVSEVESTSDTEKKAISEPVSLPETGFPASVANEGHTNDNIRGSQPLGNKVDKVESALDVAKTPSAAAGADSDTKVRFDLNEGFTVDDGKFGEPGSLAASVSTTVQMSNSLQFSVNPFPTLHPASITVAAAAKGPFVPPEDLLRSKGELGWKGSAATSAFRPAEPRKVIEAPLATTNFSCDASTSKNGRTMLDIDLNIDLNEPDEKVLEETASRDCYLVNDSSILLNKSSGFIPVLGSGGLDLDLNRVDESNENGQCSTSRGYNEESSLLHLKPSGDLMPADVQRGFDLNDQPGLDDGGAEHLRTTQQVKVALTSQLPSIGLRANNPGLGGLSSWFPPASAYSTVAIPSIIPDRTDQSFPGIPPGASQRIFSPASISPFTPDVYRGSVLSSSPAASYPSGPFQIPVFPYGHSFPLPSASFPISGTSYADASSGTRFFAPPVNSQLLGPVGAISPQVQRPFMVSLPDNSSNSGLENSRTWGRQGLDLNAGPGTVEGDVREDNLPRSSSQHSVINSHAQAEEQARLYPASGIVKFPKPGIGHGYFSAFVCEENKVFTSAFAFRSSHLPLHLGSEPSSCWDNLQTVGYLKNSFLIYPVSEVPPHLSINDNLSKHYWEDRGPNLPVHSLTPGEA</sequence>
<dbReference type="InterPro" id="IPR043151">
    <property type="entry name" value="BAH_sf"/>
</dbReference>
<keyword evidence="8" id="KW-1185">Reference proteome</keyword>
<feature type="compositionally biased region" description="Polar residues" evidence="4">
    <location>
        <begin position="191"/>
        <end position="220"/>
    </location>
</feature>
<evidence type="ECO:0000259" key="5">
    <source>
        <dbReference type="PROSITE" id="PS51038"/>
    </source>
</evidence>
<proteinExistence type="predicted"/>
<accession>A0A8X8XG50</accession>
<feature type="region of interest" description="Disordered" evidence="4">
    <location>
        <begin position="768"/>
        <end position="813"/>
    </location>
</feature>
<feature type="compositionally biased region" description="Polar residues" evidence="4">
    <location>
        <begin position="768"/>
        <end position="782"/>
    </location>
</feature>
<dbReference type="InterPro" id="IPR001025">
    <property type="entry name" value="BAH_dom"/>
</dbReference>
<dbReference type="PROSITE" id="PS51038">
    <property type="entry name" value="BAH"/>
    <property type="match status" value="1"/>
</dbReference>
<gene>
    <name evidence="7" type="ORF">SASPL_124890</name>
</gene>
<dbReference type="Pfam" id="PF08711">
    <property type="entry name" value="Med26"/>
    <property type="match status" value="1"/>
</dbReference>
<feature type="region of interest" description="Disordered" evidence="4">
    <location>
        <begin position="1494"/>
        <end position="1521"/>
    </location>
</feature>
<dbReference type="InterPro" id="IPR017923">
    <property type="entry name" value="TFIIS_N"/>
</dbReference>
<feature type="compositionally biased region" description="Polar residues" evidence="4">
    <location>
        <begin position="408"/>
        <end position="418"/>
    </location>
</feature>
<evidence type="ECO:0000313" key="8">
    <source>
        <dbReference type="Proteomes" id="UP000298416"/>
    </source>
</evidence>
<feature type="domain" description="TFIIS N-terminal" evidence="6">
    <location>
        <begin position="329"/>
        <end position="408"/>
    </location>
</feature>
<dbReference type="SUPFAM" id="SSF47676">
    <property type="entry name" value="Conserved domain common to transcription factors TFIIS, elongin A, CRSP70"/>
    <property type="match status" value="1"/>
</dbReference>
<evidence type="ECO:0000256" key="3">
    <source>
        <dbReference type="PROSITE-ProRule" id="PRU00649"/>
    </source>
</evidence>